<dbReference type="GO" id="GO:0008324">
    <property type="term" value="F:monoatomic cation transmembrane transporter activity"/>
    <property type="evidence" value="ECO:0007669"/>
    <property type="project" value="InterPro"/>
</dbReference>
<evidence type="ECO:0000259" key="12">
    <source>
        <dbReference type="Pfam" id="PF01545"/>
    </source>
</evidence>
<dbReference type="PANTHER" id="PTHR31937:SF2">
    <property type="entry name" value="TRANSMEMBRANE PROTEIN 163"/>
    <property type="match status" value="1"/>
</dbReference>
<comment type="caution">
    <text evidence="13">The sequence shown here is derived from an EMBL/GenBank/DDBJ whole genome shotgun (WGS) entry which is preliminary data.</text>
</comment>
<keyword evidence="6" id="KW-0862">Zinc</keyword>
<sequence>MNDTSLIKKSLQIEYFSTAWMAFEFAVGLYSGITAGSILLIAFGMDSFLEIISGSTLIWRLKKESHNASEKEIAHAEKISSTIVGSVLLLLSAYVVFVSLFNLLNHQEADASLSGIMIAIASVVLMPFLTIKKRHLGKSINSDALIEDGMCNITCAYMAATVLVGVIVTALFNLWWIDSVAALVLVYFIASEGAESLRNGLKNKN</sequence>
<comment type="subcellular location">
    <subcellularLocation>
        <location evidence="2">Cytoplasmic vesicle</location>
        <location evidence="2">Secretory vesicle</location>
        <location evidence="2">Synaptic vesicle membrane</location>
        <topology evidence="2">Multi-pass membrane protein</topology>
    </subcellularLocation>
    <subcellularLocation>
        <location evidence="1">Early endosome membrane</location>
    </subcellularLocation>
</comment>
<keyword evidence="7 11" id="KW-1133">Transmembrane helix</keyword>
<feature type="domain" description="Cation efflux protein transmembrane" evidence="12">
    <location>
        <begin position="23"/>
        <end position="201"/>
    </location>
</feature>
<keyword evidence="14" id="KW-1185">Reference proteome</keyword>
<evidence type="ECO:0000256" key="2">
    <source>
        <dbReference type="ARBA" id="ARBA00004644"/>
    </source>
</evidence>
<evidence type="ECO:0000256" key="3">
    <source>
        <dbReference type="ARBA" id="ARBA00008731"/>
    </source>
</evidence>
<evidence type="ECO:0000256" key="4">
    <source>
        <dbReference type="ARBA" id="ARBA00022692"/>
    </source>
</evidence>
<dbReference type="eggNOG" id="COG0053">
    <property type="taxonomic scope" value="Bacteria"/>
</dbReference>
<dbReference type="PATRIC" id="fig|1423815.3.peg.921"/>
<evidence type="ECO:0000256" key="11">
    <source>
        <dbReference type="SAM" id="Phobius"/>
    </source>
</evidence>
<organism evidence="13 14">
    <name type="scientific">Companilactobacillus versmoldensis DSM 14857 = KCTC 3814</name>
    <dbReference type="NCBI Taxonomy" id="1423815"/>
    <lineage>
        <taxon>Bacteria</taxon>
        <taxon>Bacillati</taxon>
        <taxon>Bacillota</taxon>
        <taxon>Bacilli</taxon>
        <taxon>Lactobacillales</taxon>
        <taxon>Lactobacillaceae</taxon>
        <taxon>Companilactobacillus</taxon>
    </lineage>
</organism>
<dbReference type="Proteomes" id="UP000051647">
    <property type="component" value="Unassembled WGS sequence"/>
</dbReference>
<evidence type="ECO:0000256" key="6">
    <source>
        <dbReference type="ARBA" id="ARBA00022833"/>
    </source>
</evidence>
<dbReference type="InterPro" id="IPR058533">
    <property type="entry name" value="Cation_efflux_TM"/>
</dbReference>
<keyword evidence="8" id="KW-0770">Synapse</keyword>
<gene>
    <name evidence="13" type="ORF">FC27_GL000901</name>
</gene>
<evidence type="ECO:0000313" key="14">
    <source>
        <dbReference type="Proteomes" id="UP000051647"/>
    </source>
</evidence>
<keyword evidence="10" id="KW-0968">Cytoplasmic vesicle</keyword>
<evidence type="ECO:0000256" key="9">
    <source>
        <dbReference type="ARBA" id="ARBA00023136"/>
    </source>
</evidence>
<dbReference type="GO" id="GO:0031410">
    <property type="term" value="C:cytoplasmic vesicle"/>
    <property type="evidence" value="ECO:0007669"/>
    <property type="project" value="UniProtKB-KW"/>
</dbReference>
<proteinExistence type="inferred from homology"/>
<dbReference type="InterPro" id="IPR027469">
    <property type="entry name" value="Cation_efflux_TMD_sf"/>
</dbReference>
<comment type="similarity">
    <text evidence="3">Belongs to the TMEM163 family.</text>
</comment>
<evidence type="ECO:0000256" key="10">
    <source>
        <dbReference type="ARBA" id="ARBA00023329"/>
    </source>
</evidence>
<keyword evidence="9 11" id="KW-0472">Membrane</keyword>
<evidence type="ECO:0000256" key="7">
    <source>
        <dbReference type="ARBA" id="ARBA00022989"/>
    </source>
</evidence>
<evidence type="ECO:0000313" key="13">
    <source>
        <dbReference type="EMBL" id="KRL68160.1"/>
    </source>
</evidence>
<dbReference type="STRING" id="1423815.FC27_GL000901"/>
<reference evidence="13 14" key="1">
    <citation type="journal article" date="2015" name="Genome Announc.">
        <title>Expanding the biotechnology potential of lactobacilli through comparative genomics of 213 strains and associated genera.</title>
        <authorList>
            <person name="Sun Z."/>
            <person name="Harris H.M."/>
            <person name="McCann A."/>
            <person name="Guo C."/>
            <person name="Argimon S."/>
            <person name="Zhang W."/>
            <person name="Yang X."/>
            <person name="Jeffery I.B."/>
            <person name="Cooney J.C."/>
            <person name="Kagawa T.F."/>
            <person name="Liu W."/>
            <person name="Song Y."/>
            <person name="Salvetti E."/>
            <person name="Wrobel A."/>
            <person name="Rasinkangas P."/>
            <person name="Parkhill J."/>
            <person name="Rea M.C."/>
            <person name="O'Sullivan O."/>
            <person name="Ritari J."/>
            <person name="Douillard F.P."/>
            <person name="Paul Ross R."/>
            <person name="Yang R."/>
            <person name="Briner A.E."/>
            <person name="Felis G.E."/>
            <person name="de Vos W.M."/>
            <person name="Barrangou R."/>
            <person name="Klaenhammer T.R."/>
            <person name="Caufield P.W."/>
            <person name="Cui Y."/>
            <person name="Zhang H."/>
            <person name="O'Toole P.W."/>
        </authorList>
    </citation>
    <scope>NUCLEOTIDE SEQUENCE [LARGE SCALE GENOMIC DNA]</scope>
    <source>
        <strain evidence="13 14">DSM 14857</strain>
    </source>
</reference>
<feature type="transmembrane region" description="Helical" evidence="11">
    <location>
        <begin position="150"/>
        <end position="168"/>
    </location>
</feature>
<name>A0A0R1SG80_9LACO</name>
<accession>A0A0R1SG80</accession>
<feature type="transmembrane region" description="Helical" evidence="11">
    <location>
        <begin position="12"/>
        <end position="33"/>
    </location>
</feature>
<dbReference type="PANTHER" id="PTHR31937">
    <property type="entry name" value="TRANSMEMBRANE PROTEIN 163"/>
    <property type="match status" value="1"/>
</dbReference>
<feature type="transmembrane region" description="Helical" evidence="11">
    <location>
        <begin position="82"/>
        <end position="105"/>
    </location>
</feature>
<dbReference type="GO" id="GO:0016020">
    <property type="term" value="C:membrane"/>
    <property type="evidence" value="ECO:0007669"/>
    <property type="project" value="InterPro"/>
</dbReference>
<protein>
    <recommendedName>
        <fullName evidence="12">Cation efflux protein transmembrane domain-containing protein</fullName>
    </recommendedName>
</protein>
<dbReference type="Pfam" id="PF01545">
    <property type="entry name" value="Cation_efflux"/>
    <property type="match status" value="1"/>
</dbReference>
<feature type="transmembrane region" description="Helical" evidence="11">
    <location>
        <begin position="111"/>
        <end position="129"/>
    </location>
</feature>
<dbReference type="AlphaFoldDB" id="A0A0R1SG80"/>
<dbReference type="SUPFAM" id="SSF161111">
    <property type="entry name" value="Cation efflux protein transmembrane domain-like"/>
    <property type="match status" value="1"/>
</dbReference>
<evidence type="ECO:0000256" key="5">
    <source>
        <dbReference type="ARBA" id="ARBA00022753"/>
    </source>
</evidence>
<dbReference type="EMBL" id="AZFA01000002">
    <property type="protein sequence ID" value="KRL68160.1"/>
    <property type="molecule type" value="Genomic_DNA"/>
</dbReference>
<keyword evidence="5" id="KW-0967">Endosome</keyword>
<keyword evidence="4 11" id="KW-0812">Transmembrane</keyword>
<evidence type="ECO:0000256" key="1">
    <source>
        <dbReference type="ARBA" id="ARBA00004146"/>
    </source>
</evidence>
<dbReference type="Gene3D" id="1.20.1510.10">
    <property type="entry name" value="Cation efflux protein transmembrane domain"/>
    <property type="match status" value="1"/>
</dbReference>
<evidence type="ECO:0000256" key="8">
    <source>
        <dbReference type="ARBA" id="ARBA00023018"/>
    </source>
</evidence>
<dbReference type="InterPro" id="IPR026765">
    <property type="entry name" value="Tmem163"/>
</dbReference>